<dbReference type="Pfam" id="PF25600">
    <property type="entry name" value="TRIM_CC"/>
    <property type="match status" value="1"/>
</dbReference>
<dbReference type="SMART" id="SM00449">
    <property type="entry name" value="SPRY"/>
    <property type="match status" value="1"/>
</dbReference>
<dbReference type="InterPro" id="IPR058030">
    <property type="entry name" value="TRIM8/14/16/25/29/45/65_CC"/>
</dbReference>
<name>A0AAV6SKI6_SOLSE</name>
<protein>
    <submittedName>
        <fullName evidence="3">E3 ubiquitin-protein ligase TRIM21-like</fullName>
    </submittedName>
</protein>
<dbReference type="Proteomes" id="UP000693946">
    <property type="component" value="Linkage Group LG12"/>
</dbReference>
<dbReference type="InterPro" id="IPR001870">
    <property type="entry name" value="B30.2/SPRY"/>
</dbReference>
<dbReference type="CDD" id="cd13733">
    <property type="entry name" value="SPRY_PRY_C-I_1"/>
    <property type="match status" value="1"/>
</dbReference>
<sequence>MAEMIKTQLGKKKTVADGMIQTRQQKIQEIQNSVEASRTDAGMALSRNMHVMSAVVEYIKRCQAQLNEVIETKHFSKMMHTDSFKIWRSKFWSHDQAGDHRQERNGKQVAGGGRMTNLPNIPQRFAWGAPNVLAKEGFSSGKFYYEVQVKDRTQWKLGVVKQSVNRKGEKRLVPQTGYWMIWLKGEGQFIATEDPWVDLHKRETLQKVGIFVDCEAGQVSFYDVDARVKIFTFTGYYFAEKLSPFFSLCSDTCKNSTPLIIAPVKYA</sequence>
<dbReference type="PROSITE" id="PS50188">
    <property type="entry name" value="B302_SPRY"/>
    <property type="match status" value="1"/>
</dbReference>
<dbReference type="EMBL" id="JAGKHQ010000004">
    <property type="protein sequence ID" value="KAG7517363.1"/>
    <property type="molecule type" value="Genomic_DNA"/>
</dbReference>
<dbReference type="AlphaFoldDB" id="A0AAV6SKI6"/>
<dbReference type="InterPro" id="IPR003877">
    <property type="entry name" value="SPRY_dom"/>
</dbReference>
<evidence type="ECO:0000256" key="1">
    <source>
        <dbReference type="SAM" id="MobiDB-lite"/>
    </source>
</evidence>
<feature type="compositionally biased region" description="Basic and acidic residues" evidence="1">
    <location>
        <begin position="95"/>
        <end position="106"/>
    </location>
</feature>
<dbReference type="PANTHER" id="PTHR24103">
    <property type="entry name" value="E3 UBIQUITIN-PROTEIN LIGASE TRIM"/>
    <property type="match status" value="1"/>
</dbReference>
<dbReference type="InterPro" id="IPR050143">
    <property type="entry name" value="TRIM/RBCC"/>
</dbReference>
<gene>
    <name evidence="3" type="ORF">JOB18_005751</name>
</gene>
<comment type="caution">
    <text evidence="3">The sequence shown here is derived from an EMBL/GenBank/DDBJ whole genome shotgun (WGS) entry which is preliminary data.</text>
</comment>
<feature type="domain" description="B30.2/SPRY" evidence="2">
    <location>
        <begin position="68"/>
        <end position="266"/>
    </location>
</feature>
<reference evidence="3 4" key="1">
    <citation type="journal article" date="2021" name="Sci. Rep.">
        <title>Chromosome anchoring in Senegalese sole (Solea senegalensis) reveals sex-associated markers and genome rearrangements in flatfish.</title>
        <authorList>
            <person name="Guerrero-Cozar I."/>
            <person name="Gomez-Garrido J."/>
            <person name="Berbel C."/>
            <person name="Martinez-Blanch J.F."/>
            <person name="Alioto T."/>
            <person name="Claros M.G."/>
            <person name="Gagnaire P.A."/>
            <person name="Manchado M."/>
        </authorList>
    </citation>
    <scope>NUCLEOTIDE SEQUENCE [LARGE SCALE GENOMIC DNA]</scope>
    <source>
        <strain evidence="3">Sse05_10M</strain>
    </source>
</reference>
<dbReference type="FunFam" id="2.60.120.920:FF:000004">
    <property type="entry name" value="Butyrophilin subfamily 1 member A1"/>
    <property type="match status" value="1"/>
</dbReference>
<keyword evidence="4" id="KW-1185">Reference proteome</keyword>
<evidence type="ECO:0000313" key="4">
    <source>
        <dbReference type="Proteomes" id="UP000693946"/>
    </source>
</evidence>
<accession>A0AAV6SKI6</accession>
<evidence type="ECO:0000313" key="3">
    <source>
        <dbReference type="EMBL" id="KAG7517363.1"/>
    </source>
</evidence>
<proteinExistence type="predicted"/>
<organism evidence="3 4">
    <name type="scientific">Solea senegalensis</name>
    <name type="common">Senegalese sole</name>
    <dbReference type="NCBI Taxonomy" id="28829"/>
    <lineage>
        <taxon>Eukaryota</taxon>
        <taxon>Metazoa</taxon>
        <taxon>Chordata</taxon>
        <taxon>Craniata</taxon>
        <taxon>Vertebrata</taxon>
        <taxon>Euteleostomi</taxon>
        <taxon>Actinopterygii</taxon>
        <taxon>Neopterygii</taxon>
        <taxon>Teleostei</taxon>
        <taxon>Neoteleostei</taxon>
        <taxon>Acanthomorphata</taxon>
        <taxon>Carangaria</taxon>
        <taxon>Pleuronectiformes</taxon>
        <taxon>Pleuronectoidei</taxon>
        <taxon>Soleidae</taxon>
        <taxon>Solea</taxon>
    </lineage>
</organism>
<evidence type="ECO:0000259" key="2">
    <source>
        <dbReference type="PROSITE" id="PS50188"/>
    </source>
</evidence>
<dbReference type="Pfam" id="PF00622">
    <property type="entry name" value="SPRY"/>
    <property type="match status" value="1"/>
</dbReference>
<feature type="region of interest" description="Disordered" evidence="1">
    <location>
        <begin position="95"/>
        <end position="115"/>
    </location>
</feature>